<feature type="domain" description="EAL" evidence="4">
    <location>
        <begin position="750"/>
        <end position="1002"/>
    </location>
</feature>
<dbReference type="RefSeq" id="WP_256602224.1">
    <property type="nucleotide sequence ID" value="NZ_JANIBJ010000016.1"/>
</dbReference>
<organism evidence="7 8">
    <name type="scientific">Methylomonas subterranea</name>
    <dbReference type="NCBI Taxonomy" id="2952225"/>
    <lineage>
        <taxon>Bacteria</taxon>
        <taxon>Pseudomonadati</taxon>
        <taxon>Pseudomonadota</taxon>
        <taxon>Gammaproteobacteria</taxon>
        <taxon>Methylococcales</taxon>
        <taxon>Methylococcaceae</taxon>
        <taxon>Methylomonas</taxon>
    </lineage>
</organism>
<dbReference type="Gene3D" id="3.20.20.450">
    <property type="entry name" value="EAL domain"/>
    <property type="match status" value="1"/>
</dbReference>
<feature type="domain" description="HAMP" evidence="5">
    <location>
        <begin position="203"/>
        <end position="255"/>
    </location>
</feature>
<dbReference type="InterPro" id="IPR001633">
    <property type="entry name" value="EAL_dom"/>
</dbReference>
<dbReference type="Gene3D" id="6.10.340.10">
    <property type="match status" value="1"/>
</dbReference>
<dbReference type="Pfam" id="PF00990">
    <property type="entry name" value="GGDEF"/>
    <property type="match status" value="1"/>
</dbReference>
<dbReference type="NCBIfam" id="TIGR00229">
    <property type="entry name" value="sensory_box"/>
    <property type="match status" value="1"/>
</dbReference>
<feature type="domain" description="PAC" evidence="3">
    <location>
        <begin position="510"/>
        <end position="562"/>
    </location>
</feature>
<dbReference type="InterPro" id="IPR000014">
    <property type="entry name" value="PAS"/>
</dbReference>
<evidence type="ECO:0000313" key="7">
    <source>
        <dbReference type="EMBL" id="MCQ8104422.1"/>
    </source>
</evidence>
<dbReference type="InterPro" id="IPR035965">
    <property type="entry name" value="PAS-like_dom_sf"/>
</dbReference>
<dbReference type="InterPro" id="IPR052155">
    <property type="entry name" value="Biofilm_reg_signaling"/>
</dbReference>
<dbReference type="Gene3D" id="3.30.450.40">
    <property type="match status" value="1"/>
</dbReference>
<dbReference type="SUPFAM" id="SSF158472">
    <property type="entry name" value="HAMP domain-like"/>
    <property type="match status" value="1"/>
</dbReference>
<dbReference type="CDD" id="cd01948">
    <property type="entry name" value="EAL"/>
    <property type="match status" value="1"/>
</dbReference>
<dbReference type="InterPro" id="IPR000700">
    <property type="entry name" value="PAS-assoc_C"/>
</dbReference>
<dbReference type="SMART" id="SM00052">
    <property type="entry name" value="EAL"/>
    <property type="match status" value="1"/>
</dbReference>
<dbReference type="InterPro" id="IPR003018">
    <property type="entry name" value="GAF"/>
</dbReference>
<keyword evidence="8" id="KW-1185">Reference proteome</keyword>
<evidence type="ECO:0000259" key="4">
    <source>
        <dbReference type="PROSITE" id="PS50883"/>
    </source>
</evidence>
<dbReference type="Pfam" id="PF13426">
    <property type="entry name" value="PAS_9"/>
    <property type="match status" value="1"/>
</dbReference>
<dbReference type="InterPro" id="IPR003660">
    <property type="entry name" value="HAMP_dom"/>
</dbReference>
<dbReference type="PROSITE" id="PS50113">
    <property type="entry name" value="PAC"/>
    <property type="match status" value="1"/>
</dbReference>
<evidence type="ECO:0000313" key="8">
    <source>
        <dbReference type="Proteomes" id="UP001524499"/>
    </source>
</evidence>
<keyword evidence="1" id="KW-0472">Membrane</keyword>
<accession>A0ABT1TG32</accession>
<dbReference type="InterPro" id="IPR029787">
    <property type="entry name" value="Nucleotide_cyclase"/>
</dbReference>
<dbReference type="PROSITE" id="PS50883">
    <property type="entry name" value="EAL"/>
    <property type="match status" value="1"/>
</dbReference>
<dbReference type="SUPFAM" id="SSF141868">
    <property type="entry name" value="EAL domain-like"/>
    <property type="match status" value="1"/>
</dbReference>
<dbReference type="InterPro" id="IPR043128">
    <property type="entry name" value="Rev_trsase/Diguanyl_cyclase"/>
</dbReference>
<dbReference type="EMBL" id="JANIBJ010000016">
    <property type="protein sequence ID" value="MCQ8104422.1"/>
    <property type="molecule type" value="Genomic_DNA"/>
</dbReference>
<feature type="domain" description="PAS" evidence="2">
    <location>
        <begin position="437"/>
        <end position="483"/>
    </location>
</feature>
<dbReference type="CDD" id="cd00130">
    <property type="entry name" value="PAS"/>
    <property type="match status" value="1"/>
</dbReference>
<dbReference type="CDD" id="cd06225">
    <property type="entry name" value="HAMP"/>
    <property type="match status" value="1"/>
</dbReference>
<gene>
    <name evidence="7" type="ORF">NP590_09940</name>
</gene>
<dbReference type="SUPFAM" id="SSF55781">
    <property type="entry name" value="GAF domain-like"/>
    <property type="match status" value="1"/>
</dbReference>
<dbReference type="Gene3D" id="3.30.70.270">
    <property type="match status" value="1"/>
</dbReference>
<dbReference type="InterPro" id="IPR035919">
    <property type="entry name" value="EAL_sf"/>
</dbReference>
<feature type="transmembrane region" description="Helical" evidence="1">
    <location>
        <begin position="179"/>
        <end position="201"/>
    </location>
</feature>
<protein>
    <submittedName>
        <fullName evidence="7">EAL domain-containing protein</fullName>
    </submittedName>
</protein>
<dbReference type="SMART" id="SM00065">
    <property type="entry name" value="GAF"/>
    <property type="match status" value="1"/>
</dbReference>
<dbReference type="Pfam" id="PF13185">
    <property type="entry name" value="GAF_2"/>
    <property type="match status" value="1"/>
</dbReference>
<dbReference type="SMART" id="SM00304">
    <property type="entry name" value="HAMP"/>
    <property type="match status" value="1"/>
</dbReference>
<dbReference type="PANTHER" id="PTHR44757:SF2">
    <property type="entry name" value="BIOFILM ARCHITECTURE MAINTENANCE PROTEIN MBAA"/>
    <property type="match status" value="1"/>
</dbReference>
<dbReference type="PROSITE" id="PS50112">
    <property type="entry name" value="PAS"/>
    <property type="match status" value="1"/>
</dbReference>
<evidence type="ECO:0000259" key="6">
    <source>
        <dbReference type="PROSITE" id="PS50887"/>
    </source>
</evidence>
<dbReference type="Proteomes" id="UP001524499">
    <property type="component" value="Unassembled WGS sequence"/>
</dbReference>
<dbReference type="PANTHER" id="PTHR44757">
    <property type="entry name" value="DIGUANYLATE CYCLASE DGCP"/>
    <property type="match status" value="1"/>
</dbReference>
<comment type="caution">
    <text evidence="7">The sequence shown here is derived from an EMBL/GenBank/DDBJ whole genome shotgun (WGS) entry which is preliminary data.</text>
</comment>
<dbReference type="SMART" id="SM00086">
    <property type="entry name" value="PAC"/>
    <property type="match status" value="1"/>
</dbReference>
<name>A0ABT1TG32_9GAMM</name>
<feature type="transmembrane region" description="Helical" evidence="1">
    <location>
        <begin position="25"/>
        <end position="45"/>
    </location>
</feature>
<dbReference type="PROSITE" id="PS50887">
    <property type="entry name" value="GGDEF"/>
    <property type="match status" value="1"/>
</dbReference>
<keyword evidence="1" id="KW-1133">Transmembrane helix</keyword>
<dbReference type="SUPFAM" id="SSF55785">
    <property type="entry name" value="PYP-like sensor domain (PAS domain)"/>
    <property type="match status" value="1"/>
</dbReference>
<dbReference type="PROSITE" id="PS50885">
    <property type="entry name" value="HAMP"/>
    <property type="match status" value="1"/>
</dbReference>
<evidence type="ECO:0000256" key="1">
    <source>
        <dbReference type="SAM" id="Phobius"/>
    </source>
</evidence>
<dbReference type="CDD" id="cd01949">
    <property type="entry name" value="GGDEF"/>
    <property type="match status" value="1"/>
</dbReference>
<evidence type="ECO:0000259" key="5">
    <source>
        <dbReference type="PROSITE" id="PS50885"/>
    </source>
</evidence>
<feature type="domain" description="GGDEF" evidence="6">
    <location>
        <begin position="594"/>
        <end position="741"/>
    </location>
</feature>
<dbReference type="Pfam" id="PF00672">
    <property type="entry name" value="HAMP"/>
    <property type="match status" value="1"/>
</dbReference>
<proteinExistence type="predicted"/>
<dbReference type="InterPro" id="IPR000160">
    <property type="entry name" value="GGDEF_dom"/>
</dbReference>
<dbReference type="InterPro" id="IPR001610">
    <property type="entry name" value="PAC"/>
</dbReference>
<dbReference type="Gene3D" id="3.30.450.20">
    <property type="entry name" value="PAS domain"/>
    <property type="match status" value="1"/>
</dbReference>
<dbReference type="Pfam" id="PF00563">
    <property type="entry name" value="EAL"/>
    <property type="match status" value="1"/>
</dbReference>
<sequence>MNTFSRFRPWQVLRRFGRQSLHRRLALAFGGVSLLMMLGLAGLLLKQQQNFLDQAGILRAHTLANSLANGSGSWVLANDVAGLREVLQGYEKTPNLIRALVLSPRGQVLASSRNDETGLYVTDALSRQLLEQVTPEPALLLADRHMIDVAAPIMVNQRLVGWARIELDQKATQASLRRVAWVGLQFIAATVLILLLVSLWLSNSLIKPLQSLMAVASAIETGSRSERSELRGGDEISQLGLSLNHMLDTLVASEQQLDLLNRVYAAWTESVAAIVRDADERSLLKRICNILAEKIQLRLVFVGRLDATGRVVIAAHSDNESNYVSNLHIDIDPDSPYGHAVLANAIRQKQACIQNDFLSDAGTQIWHKAAREAGIKSVAAFPLLRNRQIFGGLAVYAEKTDFFSDNIITLLSGLVNDMSYALDNFDRERQRKQSEIELALAASVFENSQEGIMITDADKTIRRVNLMFSVLTGYRAEECIGKTPEQIGCWPRQTALNLTIWDNTDTQQCWQGEVESRRKDGLHYPQWLSIIKVVNGEGCLTHYVVTFTDITERKLNEERIYKLAFYDPLTDLPNRRLLLEKMEAALTANQRKGGHGAVMFLDLDRFKILNDTQGHNLGDQLLIEAGKRLCRSVREVDTVARHGGDEFVVLLEELSADRQIAAVNAQKIGNKILAEMNQVYRLHQINADGGVSLVEHHSSASIGVAMFHGLDVNSEDLLKQADMAMYQAKQAGRNTLCLFDPQMQAGLNKRAALEADLRSGLEQNQFKLFYQIQVDRQRRAIGAEALLRWDHPLRGTVAPAEFIALAEESGLIVALGNFALREACAALANWARRPAMAGLSLAVNISAKQLSQQDFVRQMQSLLRQTGADPRRLKLEITEDVVLGNVENAIAVMRALNKLGVEFAMDDFGTGYSSLAYLQRLPLTQLKIDRSFIAELRNEGNNAAIIRTVLALGDSLNLQIIAEGVETEPQQAYLTDCGCRYFQGYLFGNPETLAQFNARFMG</sequence>
<dbReference type="NCBIfam" id="TIGR00254">
    <property type="entry name" value="GGDEF"/>
    <property type="match status" value="1"/>
</dbReference>
<evidence type="ECO:0000259" key="3">
    <source>
        <dbReference type="PROSITE" id="PS50113"/>
    </source>
</evidence>
<dbReference type="SMART" id="SM00091">
    <property type="entry name" value="PAS"/>
    <property type="match status" value="1"/>
</dbReference>
<dbReference type="SUPFAM" id="SSF55073">
    <property type="entry name" value="Nucleotide cyclase"/>
    <property type="match status" value="1"/>
</dbReference>
<dbReference type="SMART" id="SM00267">
    <property type="entry name" value="GGDEF"/>
    <property type="match status" value="1"/>
</dbReference>
<reference evidence="7 8" key="1">
    <citation type="submission" date="2022-07" db="EMBL/GenBank/DDBJ databases">
        <title>Methylomonas rivi sp. nov., Methylomonas rosea sp. nov., Methylomonas aureus sp. nov. and Methylomonas subterranea sp. nov., four novel methanotrophs isolated from a freshwater creek and the deep terrestrial subsurface.</title>
        <authorList>
            <person name="Abin C."/>
            <person name="Sankaranarayanan K."/>
            <person name="Garner C."/>
            <person name="Sindelar R."/>
            <person name="Kotary K."/>
            <person name="Garner R."/>
            <person name="Barclay S."/>
            <person name="Lawson P."/>
            <person name="Krumholz L."/>
        </authorList>
    </citation>
    <scope>NUCLEOTIDE SEQUENCE [LARGE SCALE GENOMIC DNA]</scope>
    <source>
        <strain evidence="7 8">SURF-2</strain>
    </source>
</reference>
<keyword evidence="1" id="KW-0812">Transmembrane</keyword>
<dbReference type="InterPro" id="IPR029016">
    <property type="entry name" value="GAF-like_dom_sf"/>
</dbReference>
<evidence type="ECO:0000259" key="2">
    <source>
        <dbReference type="PROSITE" id="PS50112"/>
    </source>
</evidence>